<dbReference type="Gene3D" id="6.10.250.1270">
    <property type="match status" value="1"/>
</dbReference>
<evidence type="ECO:0000256" key="3">
    <source>
        <dbReference type="ARBA" id="ARBA00023274"/>
    </source>
</evidence>
<protein>
    <submittedName>
        <fullName evidence="6">60S ribosomal protein L24</fullName>
    </submittedName>
</protein>
<dbReference type="EMBL" id="JAOAOG010000168">
    <property type="protein sequence ID" value="KAJ6243708.1"/>
    <property type="molecule type" value="Genomic_DNA"/>
</dbReference>
<accession>A0ABQ8YGJ9</accession>
<dbReference type="PANTHER" id="PTHR10792">
    <property type="entry name" value="60S RIBOSOMAL PROTEIN L24"/>
    <property type="match status" value="1"/>
</dbReference>
<dbReference type="SUPFAM" id="SSF57716">
    <property type="entry name" value="Glucocorticoid receptor-like (DNA-binding domain)"/>
    <property type="match status" value="1"/>
</dbReference>
<reference evidence="6" key="1">
    <citation type="submission" date="2022-08" db="EMBL/GenBank/DDBJ databases">
        <title>Novel sulfate-reducing endosymbionts in the free-living metamonad Anaeramoeba.</title>
        <authorList>
            <person name="Jerlstrom-Hultqvist J."/>
            <person name="Cepicka I."/>
            <person name="Gallot-Lavallee L."/>
            <person name="Salas-Leiva D."/>
            <person name="Curtis B.A."/>
            <person name="Zahonova K."/>
            <person name="Pipaliya S."/>
            <person name="Dacks J."/>
            <person name="Roger A.J."/>
        </authorList>
    </citation>
    <scope>NUCLEOTIDE SEQUENCE</scope>
    <source>
        <strain evidence="6">Schooner1</strain>
    </source>
</reference>
<feature type="region of interest" description="Disordered" evidence="4">
    <location>
        <begin position="115"/>
        <end position="166"/>
    </location>
</feature>
<feature type="compositionally biased region" description="Basic residues" evidence="4">
    <location>
        <begin position="153"/>
        <end position="166"/>
    </location>
</feature>
<dbReference type="GO" id="GO:0005840">
    <property type="term" value="C:ribosome"/>
    <property type="evidence" value="ECO:0007669"/>
    <property type="project" value="UniProtKB-KW"/>
</dbReference>
<name>A0ABQ8YGJ9_9EUKA</name>
<dbReference type="InterPro" id="IPR056366">
    <property type="entry name" value="Ribosomal_eL24"/>
</dbReference>
<dbReference type="Proteomes" id="UP001150062">
    <property type="component" value="Unassembled WGS sequence"/>
</dbReference>
<evidence type="ECO:0000256" key="2">
    <source>
        <dbReference type="ARBA" id="ARBA00022980"/>
    </source>
</evidence>
<proteinExistence type="inferred from homology"/>
<dbReference type="PROSITE" id="PS01073">
    <property type="entry name" value="RIBOSOMAL_L24E"/>
    <property type="match status" value="1"/>
</dbReference>
<dbReference type="CDD" id="cd00472">
    <property type="entry name" value="Ribosomal_L24e_L24"/>
    <property type="match status" value="1"/>
</dbReference>
<evidence type="ECO:0000313" key="6">
    <source>
        <dbReference type="EMBL" id="KAJ6243708.1"/>
    </source>
</evidence>
<comment type="caution">
    <text evidence="6">The sequence shown here is derived from an EMBL/GenBank/DDBJ whole genome shotgun (WGS) entry which is preliminary data.</text>
</comment>
<dbReference type="InterPro" id="IPR000988">
    <property type="entry name" value="Ribosomal_eL24-rel_N"/>
</dbReference>
<dbReference type="InterPro" id="IPR023442">
    <property type="entry name" value="Ribosomal_eL24_CS"/>
</dbReference>
<feature type="compositionally biased region" description="Basic residues" evidence="4">
    <location>
        <begin position="116"/>
        <end position="146"/>
    </location>
</feature>
<gene>
    <name evidence="6" type="ORF">M0813_22148</name>
</gene>
<sequence>MKIEICAFSGYKIRPGRGVRFVRMDGKPFLFANKKCFSRFSHKRNPRKIRWTQFYRKAHRKNKSALLKKKKTRRIVKKERGIVGASLDLINARRQQQKEMKTATLREQAIKELKERKRTKALRRKKEREERRKKKKTTEKKDKKRTQREQNKKSKSKFNTKQKNIGRKLSLSNLEKLIKLNQQSYKKINRNSKDIIELKKEIYKYTYNEQLNSKTWKDQKYYTITKNQNSLFKTQKALSFYNERNIHQP</sequence>
<keyword evidence="2 6" id="KW-0689">Ribosomal protein</keyword>
<organism evidence="6 7">
    <name type="scientific">Anaeramoeba flamelloides</name>
    <dbReference type="NCBI Taxonomy" id="1746091"/>
    <lineage>
        <taxon>Eukaryota</taxon>
        <taxon>Metamonada</taxon>
        <taxon>Anaeramoebidae</taxon>
        <taxon>Anaeramoeba</taxon>
    </lineage>
</organism>
<evidence type="ECO:0000259" key="5">
    <source>
        <dbReference type="SMART" id="SM00746"/>
    </source>
</evidence>
<evidence type="ECO:0000313" key="7">
    <source>
        <dbReference type="Proteomes" id="UP001150062"/>
    </source>
</evidence>
<dbReference type="InterPro" id="IPR011017">
    <property type="entry name" value="TRASH_dom"/>
</dbReference>
<evidence type="ECO:0000256" key="4">
    <source>
        <dbReference type="SAM" id="MobiDB-lite"/>
    </source>
</evidence>
<keyword evidence="7" id="KW-1185">Reference proteome</keyword>
<keyword evidence="3" id="KW-0687">Ribonucleoprotein</keyword>
<dbReference type="InterPro" id="IPR038630">
    <property type="entry name" value="L24e/L24_sf"/>
</dbReference>
<evidence type="ECO:0000256" key="1">
    <source>
        <dbReference type="ARBA" id="ARBA00005647"/>
    </source>
</evidence>
<dbReference type="SMART" id="SM00746">
    <property type="entry name" value="TRASH"/>
    <property type="match status" value="1"/>
</dbReference>
<feature type="domain" description="TRASH" evidence="5">
    <location>
        <begin position="6"/>
        <end position="44"/>
    </location>
</feature>
<comment type="similarity">
    <text evidence="1">Belongs to the eukaryotic ribosomal protein eL24 family.</text>
</comment>
<dbReference type="Gene3D" id="2.30.170.20">
    <property type="entry name" value="Ribosomal protein L24e"/>
    <property type="match status" value="1"/>
</dbReference>
<dbReference type="PANTHER" id="PTHR10792:SF1">
    <property type="entry name" value="RIBOSOMAL PROTEIN L24"/>
    <property type="match status" value="1"/>
</dbReference>
<dbReference type="Pfam" id="PF01246">
    <property type="entry name" value="Ribosomal_L24e"/>
    <property type="match status" value="1"/>
</dbReference>